<dbReference type="GO" id="GO:0005524">
    <property type="term" value="F:ATP binding"/>
    <property type="evidence" value="ECO:0007669"/>
    <property type="project" value="InterPro"/>
</dbReference>
<protein>
    <recommendedName>
        <fullName evidence="1">ATPase AAA-3 domain-containing protein</fullName>
    </recommendedName>
</protein>
<dbReference type="PANTHER" id="PTHR42759:SF1">
    <property type="entry name" value="MAGNESIUM-CHELATASE SUBUNIT CHLD"/>
    <property type="match status" value="1"/>
</dbReference>
<name>X1KP78_9ZZZZ</name>
<gene>
    <name evidence="2" type="ORF">S06H3_12596</name>
</gene>
<sequence>MLEGIVVGWEDIEDVFIANLAMKRPFILVGRHGICKTKVSKEISKIYQNDVDSHFRFYDATKDDLISIAGIPIPEQLKKGKLAFSHHDRTIWEAIVIVVDEISRANKDNSNLWLEILEEHTCFGIKLPYETFIATMNPETYASTFQLDEALIDRFYAVIPVPEFQQAGAGKIAEIIRLNFGDRENGVGVSEIRAKLEVTRENFRKLRSHEEFFEAVVEFVSRFIEVLLSQKGRIEHKSQIVR</sequence>
<organism evidence="2">
    <name type="scientific">marine sediment metagenome</name>
    <dbReference type="NCBI Taxonomy" id="412755"/>
    <lineage>
        <taxon>unclassified sequences</taxon>
        <taxon>metagenomes</taxon>
        <taxon>ecological metagenomes</taxon>
    </lineage>
</organism>
<feature type="domain" description="ATPase AAA-3" evidence="1">
    <location>
        <begin position="27"/>
        <end position="156"/>
    </location>
</feature>
<dbReference type="InterPro" id="IPR050764">
    <property type="entry name" value="CbbQ/NirQ/NorQ/GpvN"/>
</dbReference>
<dbReference type="GO" id="GO:0016887">
    <property type="term" value="F:ATP hydrolysis activity"/>
    <property type="evidence" value="ECO:0007669"/>
    <property type="project" value="InterPro"/>
</dbReference>
<comment type="caution">
    <text evidence="2">The sequence shown here is derived from an EMBL/GenBank/DDBJ whole genome shotgun (WGS) entry which is preliminary data.</text>
</comment>
<dbReference type="Gene3D" id="3.40.50.300">
    <property type="entry name" value="P-loop containing nucleotide triphosphate hydrolases"/>
    <property type="match status" value="1"/>
</dbReference>
<accession>X1KP78</accession>
<dbReference type="InterPro" id="IPR011703">
    <property type="entry name" value="ATPase_AAA-3"/>
</dbReference>
<dbReference type="SUPFAM" id="SSF52540">
    <property type="entry name" value="P-loop containing nucleoside triphosphate hydrolases"/>
    <property type="match status" value="1"/>
</dbReference>
<dbReference type="InterPro" id="IPR027417">
    <property type="entry name" value="P-loop_NTPase"/>
</dbReference>
<proteinExistence type="predicted"/>
<evidence type="ECO:0000313" key="2">
    <source>
        <dbReference type="EMBL" id="GAI08892.1"/>
    </source>
</evidence>
<evidence type="ECO:0000259" key="1">
    <source>
        <dbReference type="Pfam" id="PF07726"/>
    </source>
</evidence>
<dbReference type="PANTHER" id="PTHR42759">
    <property type="entry name" value="MOXR FAMILY PROTEIN"/>
    <property type="match status" value="1"/>
</dbReference>
<dbReference type="Pfam" id="PF07726">
    <property type="entry name" value="AAA_3"/>
    <property type="match status" value="1"/>
</dbReference>
<dbReference type="AlphaFoldDB" id="X1KP78"/>
<reference evidence="2" key="1">
    <citation type="journal article" date="2014" name="Front. Microbiol.">
        <title>High frequency of phylogenetically diverse reductive dehalogenase-homologous genes in deep subseafloor sedimentary metagenomes.</title>
        <authorList>
            <person name="Kawai M."/>
            <person name="Futagami T."/>
            <person name="Toyoda A."/>
            <person name="Takaki Y."/>
            <person name="Nishi S."/>
            <person name="Hori S."/>
            <person name="Arai W."/>
            <person name="Tsubouchi T."/>
            <person name="Morono Y."/>
            <person name="Uchiyama I."/>
            <person name="Ito T."/>
            <person name="Fujiyama A."/>
            <person name="Inagaki F."/>
            <person name="Takami H."/>
        </authorList>
    </citation>
    <scope>NUCLEOTIDE SEQUENCE</scope>
    <source>
        <strain evidence="2">Expedition CK06-06</strain>
    </source>
</reference>
<dbReference type="EMBL" id="BARV01006161">
    <property type="protein sequence ID" value="GAI08892.1"/>
    <property type="molecule type" value="Genomic_DNA"/>
</dbReference>